<evidence type="ECO:0000256" key="2">
    <source>
        <dbReference type="SAM" id="Phobius"/>
    </source>
</evidence>
<keyword evidence="2" id="KW-0472">Membrane</keyword>
<feature type="transmembrane region" description="Helical" evidence="2">
    <location>
        <begin position="201"/>
        <end position="222"/>
    </location>
</feature>
<organism evidence="3 4">
    <name type="scientific">Gordonia spumicola</name>
    <dbReference type="NCBI Taxonomy" id="589161"/>
    <lineage>
        <taxon>Bacteria</taxon>
        <taxon>Bacillati</taxon>
        <taxon>Actinomycetota</taxon>
        <taxon>Actinomycetes</taxon>
        <taxon>Mycobacteriales</taxon>
        <taxon>Gordoniaceae</taxon>
        <taxon>Gordonia</taxon>
    </lineage>
</organism>
<dbReference type="Proteomes" id="UP000444960">
    <property type="component" value="Unassembled WGS sequence"/>
</dbReference>
<accession>A0A7I9V369</accession>
<dbReference type="EMBL" id="BJOV01000001">
    <property type="protein sequence ID" value="GED99857.1"/>
    <property type="molecule type" value="Genomic_DNA"/>
</dbReference>
<evidence type="ECO:0000256" key="1">
    <source>
        <dbReference type="SAM" id="MobiDB-lite"/>
    </source>
</evidence>
<keyword evidence="2" id="KW-0812">Transmembrane</keyword>
<name>A0A7I9V369_9ACTN</name>
<sequence>MPVASPDSTVVHGQPSVPTAPQPAPVHQPQYAPQPQFTPQPQYAPPQYGTTQFGPAPHQQPMMPPSQPFNQVGQVPYYPTAARPADRRRSAGVAIGIAFAVLAVYFAIDMATSAATYKIYESTAIDDAETLRRIVGWLWMIPLLVLVIGVVASADRAVRSRGASIGAGLLAVLIYAVHRLAATTDKFWEIVGDRDGVTAGFRSQVFWILTALTVAALTAAWVLGHRRSLAGLIVAPFAGLAAYGVSVGLDEVDFRWETITETMISEAAYTAAFIAVAVVFCWIAVGIDKMTEPRQPF</sequence>
<feature type="transmembrane region" description="Helical" evidence="2">
    <location>
        <begin position="93"/>
        <end position="114"/>
    </location>
</feature>
<dbReference type="AlphaFoldDB" id="A0A7I9V369"/>
<protein>
    <submittedName>
        <fullName evidence="3">Uncharacterized protein</fullName>
    </submittedName>
</protein>
<reference evidence="4" key="1">
    <citation type="submission" date="2019-06" db="EMBL/GenBank/DDBJ databases">
        <title>Gordonia isolated from sludge of a wastewater treatment plant.</title>
        <authorList>
            <person name="Tamura T."/>
            <person name="Aoyama K."/>
            <person name="Kang Y."/>
            <person name="Saito S."/>
            <person name="Akiyama N."/>
            <person name="Yazawa K."/>
            <person name="Gonoi T."/>
            <person name="Mikami Y."/>
        </authorList>
    </citation>
    <scope>NUCLEOTIDE SEQUENCE [LARGE SCALE GENOMIC DNA]</scope>
    <source>
        <strain evidence="4">NBRC 107696</strain>
    </source>
</reference>
<evidence type="ECO:0000313" key="4">
    <source>
        <dbReference type="Proteomes" id="UP000444960"/>
    </source>
</evidence>
<feature type="transmembrane region" description="Helical" evidence="2">
    <location>
        <begin position="164"/>
        <end position="181"/>
    </location>
</feature>
<keyword evidence="4" id="KW-1185">Reference proteome</keyword>
<feature type="region of interest" description="Disordered" evidence="1">
    <location>
        <begin position="1"/>
        <end position="69"/>
    </location>
</feature>
<keyword evidence="2" id="KW-1133">Transmembrane helix</keyword>
<gene>
    <name evidence="3" type="ORF">nbrc107696_03040</name>
</gene>
<feature type="transmembrane region" description="Helical" evidence="2">
    <location>
        <begin position="267"/>
        <end position="287"/>
    </location>
</feature>
<feature type="transmembrane region" description="Helical" evidence="2">
    <location>
        <begin position="134"/>
        <end position="152"/>
    </location>
</feature>
<comment type="caution">
    <text evidence="3">The sequence shown here is derived from an EMBL/GenBank/DDBJ whole genome shotgun (WGS) entry which is preliminary data.</text>
</comment>
<proteinExistence type="predicted"/>
<feature type="transmembrane region" description="Helical" evidence="2">
    <location>
        <begin position="229"/>
        <end position="247"/>
    </location>
</feature>
<evidence type="ECO:0000313" key="3">
    <source>
        <dbReference type="EMBL" id="GED99857.1"/>
    </source>
</evidence>